<organism evidence="3 4">
    <name type="scientific">Mytilus galloprovincialis</name>
    <name type="common">Mediterranean mussel</name>
    <dbReference type="NCBI Taxonomy" id="29158"/>
    <lineage>
        <taxon>Eukaryota</taxon>
        <taxon>Metazoa</taxon>
        <taxon>Spiralia</taxon>
        <taxon>Lophotrochozoa</taxon>
        <taxon>Mollusca</taxon>
        <taxon>Bivalvia</taxon>
        <taxon>Autobranchia</taxon>
        <taxon>Pteriomorphia</taxon>
        <taxon>Mytilida</taxon>
        <taxon>Mytiloidea</taxon>
        <taxon>Mytilidae</taxon>
        <taxon>Mytilinae</taxon>
        <taxon>Mytilus</taxon>
    </lineage>
</organism>
<keyword evidence="1" id="KW-0175">Coiled coil</keyword>
<evidence type="ECO:0008006" key="5">
    <source>
        <dbReference type="Google" id="ProtNLM"/>
    </source>
</evidence>
<evidence type="ECO:0000256" key="1">
    <source>
        <dbReference type="SAM" id="Coils"/>
    </source>
</evidence>
<dbReference type="Proteomes" id="UP000596742">
    <property type="component" value="Unassembled WGS sequence"/>
</dbReference>
<reference evidence="3" key="1">
    <citation type="submission" date="2018-11" db="EMBL/GenBank/DDBJ databases">
        <authorList>
            <person name="Alioto T."/>
            <person name="Alioto T."/>
        </authorList>
    </citation>
    <scope>NUCLEOTIDE SEQUENCE</scope>
</reference>
<name>A0A8B6C9K8_MYTGA</name>
<accession>A0A8B6C9K8</accession>
<keyword evidence="4" id="KW-1185">Reference proteome</keyword>
<evidence type="ECO:0000256" key="2">
    <source>
        <dbReference type="SAM" id="MobiDB-lite"/>
    </source>
</evidence>
<feature type="coiled-coil region" evidence="1">
    <location>
        <begin position="128"/>
        <end position="186"/>
    </location>
</feature>
<gene>
    <name evidence="3" type="ORF">MGAL_10B024382</name>
</gene>
<protein>
    <recommendedName>
        <fullName evidence="5">Zinc finger PHD-type domain-containing protein</fullName>
    </recommendedName>
</protein>
<comment type="caution">
    <text evidence="3">The sequence shown here is derived from an EMBL/GenBank/DDBJ whole genome shotgun (WGS) entry which is preliminary data.</text>
</comment>
<evidence type="ECO:0000313" key="3">
    <source>
        <dbReference type="EMBL" id="VDI01526.1"/>
    </source>
</evidence>
<dbReference type="EMBL" id="UYJE01001357">
    <property type="protein sequence ID" value="VDI01526.1"/>
    <property type="molecule type" value="Genomic_DNA"/>
</dbReference>
<proteinExistence type="predicted"/>
<dbReference type="AlphaFoldDB" id="A0A8B6C9K8"/>
<dbReference type="OrthoDB" id="10469602at2759"/>
<feature type="region of interest" description="Disordered" evidence="2">
    <location>
        <begin position="102"/>
        <end position="125"/>
    </location>
</feature>
<evidence type="ECO:0000313" key="4">
    <source>
        <dbReference type="Proteomes" id="UP000596742"/>
    </source>
</evidence>
<sequence length="279" mass="31847">MEKLLDETIEICPACSDSLTVDKLTCLTCCQQFHIRCFNVDLDVYYACLGSNQQIALNISLPQNSEPVKTNTLAKEYLPTISDSVNTGVTLHTPIISTIQSSPSIPLNTNPAKQQVMPDRLQDPSSKLKDLRQLEQRLKKKEKQLKIKETMMNIDLKDKEKIIERLFKAENRNFELEQTIKTLKRRISIIEVQPTQQVKETNSQRQSNCTQSSTDELVIGVRDKVTRFFLSKIDNELDKLLSNNDQTKDNPAVVTDFVEPISNNQKVDQPIHEIMKTSL</sequence>